<dbReference type="EMBL" id="JNFF01000048">
    <property type="protein sequence ID" value="KEQ30166.1"/>
    <property type="molecule type" value="Genomic_DNA"/>
</dbReference>
<evidence type="ECO:0008006" key="3">
    <source>
        <dbReference type="Google" id="ProtNLM"/>
    </source>
</evidence>
<comment type="caution">
    <text evidence="1">The sequence shown here is derived from an EMBL/GenBank/DDBJ whole genome shotgun (WGS) entry which is preliminary data.</text>
</comment>
<keyword evidence="2" id="KW-1185">Reference proteome</keyword>
<organism evidence="1 2">
    <name type="scientific">Pedobacter antarcticus 4BY</name>
    <dbReference type="NCBI Taxonomy" id="1358423"/>
    <lineage>
        <taxon>Bacteria</taxon>
        <taxon>Pseudomonadati</taxon>
        <taxon>Bacteroidota</taxon>
        <taxon>Sphingobacteriia</taxon>
        <taxon>Sphingobacteriales</taxon>
        <taxon>Sphingobacteriaceae</taxon>
        <taxon>Pedobacter</taxon>
    </lineage>
</organism>
<evidence type="ECO:0000313" key="1">
    <source>
        <dbReference type="EMBL" id="KEQ30166.1"/>
    </source>
</evidence>
<evidence type="ECO:0000313" key="2">
    <source>
        <dbReference type="Proteomes" id="UP000028007"/>
    </source>
</evidence>
<dbReference type="Proteomes" id="UP000028007">
    <property type="component" value="Unassembled WGS sequence"/>
</dbReference>
<dbReference type="AlphaFoldDB" id="A0A081PHJ3"/>
<proteinExistence type="predicted"/>
<dbReference type="RefSeq" id="WP_074963887.1">
    <property type="nucleotide sequence ID" value="NZ_JNFF01000048.1"/>
</dbReference>
<gene>
    <name evidence="1" type="ORF">N180_06450</name>
</gene>
<protein>
    <recommendedName>
        <fullName evidence="3">DUF4304 domain-containing protein</fullName>
    </recommendedName>
</protein>
<accession>A0A081PHJ3</accession>
<sequence length="237" mass="27196">MINKETQEQFAHTFSPLMKQIGFEGAGLKYAMETQSFVFVFELEVSKYKQIKLFFGIQPTAVLKMGDYETDNIENIAPQSCELTLQLVRSLKKPYWHIGVDKEENEKEALDIFSFIQKNVLPIMAKYVTKPDLLSKIEPSDLRDKNIMHQKLYGMHPIGMLSRTAWMLAMYHENKRPVSAKAFARYGLENLDAPTINNTPEAKKMLDEDLVFGNVFGSDPEDDTFFGIPDLKRIDGK</sequence>
<reference evidence="1 2" key="1">
    <citation type="journal article" date="1992" name="Int. J. Syst. Bacteriol.">
        <title>Sphingobacterium antarcticus sp. nov. a Psychrotrophic Bacterium from the Soils of Schirmacher Oasis, Antarctica.</title>
        <authorList>
            <person name="Shivaji S."/>
            <person name="Ray M.K."/>
            <person name="Rao N.S."/>
            <person name="Saiserr L."/>
            <person name="Jagannadham M.V."/>
            <person name="Kumar G.S."/>
            <person name="Reddy G."/>
            <person name="Bhargava P.M."/>
        </authorList>
    </citation>
    <scope>NUCLEOTIDE SEQUENCE [LARGE SCALE GENOMIC DNA]</scope>
    <source>
        <strain evidence="1 2">4BY</strain>
    </source>
</reference>
<name>A0A081PHJ3_9SPHI</name>